<dbReference type="Gene3D" id="1.10.3210.10">
    <property type="entry name" value="Hypothetical protein af1432"/>
    <property type="match status" value="1"/>
</dbReference>
<dbReference type="RefSeq" id="WP_074648895.1">
    <property type="nucleotide sequence ID" value="NZ_FOIL01000007.1"/>
</dbReference>
<evidence type="ECO:0000313" key="1">
    <source>
        <dbReference type="EMBL" id="SET19543.1"/>
    </source>
</evidence>
<dbReference type="PANTHER" id="PTHR46246:SF1">
    <property type="entry name" value="GUANOSINE-3',5'-BIS(DIPHOSPHATE) 3'-PYROPHOSPHOHYDROLASE MESH1"/>
    <property type="match status" value="1"/>
</dbReference>
<dbReference type="Proteomes" id="UP000199820">
    <property type="component" value="Unassembled WGS sequence"/>
</dbReference>
<proteinExistence type="predicted"/>
<dbReference type="InterPro" id="IPR052194">
    <property type="entry name" value="MESH1"/>
</dbReference>
<keyword evidence="2" id="KW-1185">Reference proteome</keyword>
<dbReference type="STRING" id="1526.SAMN02910262_00569"/>
<dbReference type="Pfam" id="PF13328">
    <property type="entry name" value="HD_4"/>
    <property type="match status" value="1"/>
</dbReference>
<accession>A0A1I0CKN5</accession>
<gene>
    <name evidence="1" type="ORF">SAMN04487771_100770</name>
</gene>
<dbReference type="GO" id="GO:0008893">
    <property type="term" value="F:guanosine-3',5'-bis(diphosphate) 3'-diphosphatase activity"/>
    <property type="evidence" value="ECO:0007669"/>
    <property type="project" value="TreeGrafter"/>
</dbReference>
<sequence length="146" mass="17115">MIYTDATRKAMKIMYQQHMGQTDKSGVPYCFHPWHVAESMTDEQTACAALLHDVIEDTDMTIEELAEEGFSEPVLVALEILTRPEGVSYDDYIRRIAPNEIARKVKMSDLRHNMDETRLRRISPKDEARKEKYERSLRYLEEFDRG</sequence>
<dbReference type="OrthoDB" id="9802385at2"/>
<dbReference type="eggNOG" id="COG0317">
    <property type="taxonomic scope" value="Bacteria"/>
</dbReference>
<name>A0A1I0CKN5_9FIRM</name>
<protein>
    <submittedName>
        <fullName evidence="1">HD domain-containing protein</fullName>
    </submittedName>
</protein>
<dbReference type="EMBL" id="FOIL01000007">
    <property type="protein sequence ID" value="SET19543.1"/>
    <property type="molecule type" value="Genomic_DNA"/>
</dbReference>
<dbReference type="AlphaFoldDB" id="A0A1I0CKN5"/>
<reference evidence="2" key="1">
    <citation type="submission" date="2016-10" db="EMBL/GenBank/DDBJ databases">
        <authorList>
            <person name="Varghese N."/>
            <person name="Submissions S."/>
        </authorList>
    </citation>
    <scope>NUCLEOTIDE SEQUENCE [LARGE SCALE GENOMIC DNA]</scope>
    <source>
        <strain evidence="2">KH1P1</strain>
    </source>
</reference>
<organism evidence="1 2">
    <name type="scientific">[Clostridium] aminophilum</name>
    <dbReference type="NCBI Taxonomy" id="1526"/>
    <lineage>
        <taxon>Bacteria</taxon>
        <taxon>Bacillati</taxon>
        <taxon>Bacillota</taxon>
        <taxon>Clostridia</taxon>
        <taxon>Lachnospirales</taxon>
        <taxon>Lachnospiraceae</taxon>
    </lineage>
</organism>
<dbReference type="SUPFAM" id="SSF109604">
    <property type="entry name" value="HD-domain/PDEase-like"/>
    <property type="match status" value="1"/>
</dbReference>
<dbReference type="PANTHER" id="PTHR46246">
    <property type="entry name" value="GUANOSINE-3',5'-BIS(DIPHOSPHATE) 3'-PYROPHOSPHOHYDROLASE MESH1"/>
    <property type="match status" value="1"/>
</dbReference>
<evidence type="ECO:0000313" key="2">
    <source>
        <dbReference type="Proteomes" id="UP000199820"/>
    </source>
</evidence>